<evidence type="ECO:0000313" key="2">
    <source>
        <dbReference type="EMBL" id="QTE50251.1"/>
    </source>
</evidence>
<proteinExistence type="predicted"/>
<protein>
    <recommendedName>
        <fullName evidence="5">DUF2971 domain-containing protein</fullName>
    </recommendedName>
</protein>
<evidence type="ECO:0000313" key="1">
    <source>
        <dbReference type="EMBL" id="QEM07197.1"/>
    </source>
</evidence>
<reference evidence="1 3" key="1">
    <citation type="submission" date="2019-08" db="EMBL/GenBank/DDBJ databases">
        <title>Comparative genome analysis confer to the adaptation heavy metal polluted environment.</title>
        <authorList>
            <person name="Li Y."/>
        </authorList>
    </citation>
    <scope>NUCLEOTIDE SEQUENCE [LARGE SCALE GENOMIC DNA]</scope>
    <source>
        <strain evidence="1 3">P2</strain>
    </source>
</reference>
<organism evidence="1 3">
    <name type="scientific">Mucilaginibacter rubeus</name>
    <dbReference type="NCBI Taxonomy" id="2027860"/>
    <lineage>
        <taxon>Bacteria</taxon>
        <taxon>Pseudomonadati</taxon>
        <taxon>Bacteroidota</taxon>
        <taxon>Sphingobacteriia</taxon>
        <taxon>Sphingobacteriales</taxon>
        <taxon>Sphingobacteriaceae</taxon>
        <taxon>Mucilaginibacter</taxon>
    </lineage>
</organism>
<keyword evidence="4" id="KW-1185">Reference proteome</keyword>
<dbReference type="EMBL" id="CP043451">
    <property type="protein sequence ID" value="QEM07197.1"/>
    <property type="molecule type" value="Genomic_DNA"/>
</dbReference>
<dbReference type="Proteomes" id="UP000250557">
    <property type="component" value="Chromosome"/>
</dbReference>
<sequence>MYKENKQLQNPPDDTILFRYMDFISFYSLLRNQNLFFKLIDCYTDKLEGLLVEETIESKVRWLQKIDPYMSLTEATQRANEEAEHIKDYRQWTLSSSWNMDNNESYAMWKIYLRGSGEGVAIKTTVGKLKAQLASNTKFEFTGGSVTYEALSHFNVGQFHVSANKRPPYAYEKEYRVLAINQYDKLTKEPLFEIGAAVDMNMEQLIDQVYISPFATGWFESMIKQLLTDRLPNLNNSDVVWSKIQDV</sequence>
<evidence type="ECO:0000313" key="3">
    <source>
        <dbReference type="Proteomes" id="UP000250557"/>
    </source>
</evidence>
<name>A0AAE6JJU9_9SPHI</name>
<dbReference type="RefSeq" id="WP_112653097.1">
    <property type="nucleotide sequence ID" value="NZ_CP043451.1"/>
</dbReference>
<dbReference type="EMBL" id="CP071880">
    <property type="protein sequence ID" value="QTE50251.1"/>
    <property type="molecule type" value="Genomic_DNA"/>
</dbReference>
<dbReference type="AlphaFoldDB" id="A0AAE6JJU9"/>
<reference evidence="2 4" key="2">
    <citation type="submission" date="2021-03" db="EMBL/GenBank/DDBJ databases">
        <title>Mucilaginibacter strains isolated from gold and copper mining confer multi heavy-metal resistance.</title>
        <authorList>
            <person name="Li Y."/>
        </authorList>
    </citation>
    <scope>NUCLEOTIDE SEQUENCE [LARGE SCALE GENOMIC DNA]</scope>
    <source>
        <strain evidence="2 4">P2-4</strain>
    </source>
</reference>
<gene>
    <name evidence="1" type="ORF">DIU31_028235</name>
    <name evidence="2" type="ORF">J3L21_32775</name>
</gene>
<accession>A0AAE6JJU9</accession>
<evidence type="ECO:0008006" key="5">
    <source>
        <dbReference type="Google" id="ProtNLM"/>
    </source>
</evidence>
<dbReference type="Proteomes" id="UP000663940">
    <property type="component" value="Chromosome"/>
</dbReference>
<evidence type="ECO:0000313" key="4">
    <source>
        <dbReference type="Proteomes" id="UP000663940"/>
    </source>
</evidence>